<keyword evidence="10" id="KW-1185">Reference proteome</keyword>
<comment type="caution">
    <text evidence="1">The sequence shown here is derived from an EMBL/GenBank/DDBJ whole genome shotgun (WGS) entry which is preliminary data.</text>
</comment>
<evidence type="ECO:0000313" key="2">
    <source>
        <dbReference type="EMBL" id="CAF3434603.1"/>
    </source>
</evidence>
<evidence type="ECO:0000313" key="7">
    <source>
        <dbReference type="EMBL" id="CAF4260508.1"/>
    </source>
</evidence>
<evidence type="ECO:0000313" key="4">
    <source>
        <dbReference type="EMBL" id="CAF3502655.1"/>
    </source>
</evidence>
<dbReference type="EMBL" id="CAJNYV010001841">
    <property type="protein sequence ID" value="CAF3439996.1"/>
    <property type="molecule type" value="Genomic_DNA"/>
</dbReference>
<evidence type="ECO:0000313" key="3">
    <source>
        <dbReference type="EMBL" id="CAF3439996.1"/>
    </source>
</evidence>
<dbReference type="EMBL" id="CAJNYT010001873">
    <property type="protein sequence ID" value="CAF3434603.1"/>
    <property type="molecule type" value="Genomic_DNA"/>
</dbReference>
<dbReference type="AlphaFoldDB" id="A0A817LQF0"/>
<dbReference type="Proteomes" id="UP000663865">
    <property type="component" value="Unassembled WGS sequence"/>
</dbReference>
<dbReference type="Proteomes" id="UP000663833">
    <property type="component" value="Unassembled WGS sequence"/>
</dbReference>
<dbReference type="Proteomes" id="UP000663869">
    <property type="component" value="Unassembled WGS sequence"/>
</dbReference>
<evidence type="ECO:0000313" key="8">
    <source>
        <dbReference type="EMBL" id="CAF4426121.1"/>
    </source>
</evidence>
<accession>A0A817LQF0</accession>
<protein>
    <submittedName>
        <fullName evidence="1">Uncharacterized protein</fullName>
    </submittedName>
</protein>
<dbReference type="EMBL" id="CAJOBO010000623">
    <property type="protein sequence ID" value="CAF4260508.1"/>
    <property type="molecule type" value="Genomic_DNA"/>
</dbReference>
<evidence type="ECO:0000313" key="1">
    <source>
        <dbReference type="EMBL" id="CAF3024669.1"/>
    </source>
</evidence>
<dbReference type="EMBL" id="CAJNXB010000120">
    <property type="protein sequence ID" value="CAF3024669.1"/>
    <property type="molecule type" value="Genomic_DNA"/>
</dbReference>
<dbReference type="EMBL" id="CAJOBQ010000853">
    <property type="protein sequence ID" value="CAF4426121.1"/>
    <property type="molecule type" value="Genomic_DNA"/>
</dbReference>
<dbReference type="EMBL" id="CAJNYD010004815">
    <property type="protein sequence ID" value="CAF3638478.1"/>
    <property type="molecule type" value="Genomic_DNA"/>
</dbReference>
<proteinExistence type="predicted"/>
<dbReference type="Proteomes" id="UP000663872">
    <property type="component" value="Unassembled WGS sequence"/>
</dbReference>
<name>A0A817LQF0_9BILA</name>
<sequence>MSNDKLLIVVLNHITLNILNHAYKYTMKNTSLIKSHYSGDMESASHNQEELIMDSDKHDAGYRLNQEQFDAAKDDNKAVQILFEIYNNISQYSISSSDSNNENK</sequence>
<dbReference type="Proteomes" id="UP000663862">
    <property type="component" value="Unassembled WGS sequence"/>
</dbReference>
<reference evidence="1" key="1">
    <citation type="submission" date="2021-02" db="EMBL/GenBank/DDBJ databases">
        <authorList>
            <person name="Nowell W R."/>
        </authorList>
    </citation>
    <scope>NUCLEOTIDE SEQUENCE</scope>
</reference>
<dbReference type="EMBL" id="CAJNYU010002055">
    <property type="protein sequence ID" value="CAF3502655.1"/>
    <property type="molecule type" value="Genomic_DNA"/>
</dbReference>
<evidence type="ECO:0000313" key="10">
    <source>
        <dbReference type="Proteomes" id="UP000663873"/>
    </source>
</evidence>
<organism evidence="1 9">
    <name type="scientific">Rotaria socialis</name>
    <dbReference type="NCBI Taxonomy" id="392032"/>
    <lineage>
        <taxon>Eukaryota</taxon>
        <taxon>Metazoa</taxon>
        <taxon>Spiralia</taxon>
        <taxon>Gnathifera</taxon>
        <taxon>Rotifera</taxon>
        <taxon>Eurotatoria</taxon>
        <taxon>Bdelloidea</taxon>
        <taxon>Philodinida</taxon>
        <taxon>Philodinidae</taxon>
        <taxon>Rotaria</taxon>
    </lineage>
</organism>
<dbReference type="Proteomes" id="UP000663873">
    <property type="component" value="Unassembled WGS sequence"/>
</dbReference>
<gene>
    <name evidence="4" type="ORF">FME351_LOCUS16884</name>
    <name evidence="2" type="ORF">GRG538_LOCUS12959</name>
    <name evidence="7" type="ORF">HFQ381_LOCUS11024</name>
    <name evidence="3" type="ORF">KIK155_LOCUS11557</name>
    <name evidence="5" type="ORF">LUA448_LOCUS32313</name>
    <name evidence="1" type="ORF">TIS948_LOCUS2635</name>
    <name evidence="8" type="ORF">TSG867_LOCUS14956</name>
    <name evidence="6" type="ORF">UJA718_LOCUS1481</name>
</gene>
<dbReference type="EMBL" id="CAJOBP010000089">
    <property type="protein sequence ID" value="CAF4119676.1"/>
    <property type="molecule type" value="Genomic_DNA"/>
</dbReference>
<dbReference type="Proteomes" id="UP000663851">
    <property type="component" value="Unassembled WGS sequence"/>
</dbReference>
<evidence type="ECO:0000313" key="6">
    <source>
        <dbReference type="EMBL" id="CAF4119676.1"/>
    </source>
</evidence>
<evidence type="ECO:0000313" key="9">
    <source>
        <dbReference type="Proteomes" id="UP000663825"/>
    </source>
</evidence>
<dbReference type="Proteomes" id="UP000663825">
    <property type="component" value="Unassembled WGS sequence"/>
</dbReference>
<evidence type="ECO:0000313" key="5">
    <source>
        <dbReference type="EMBL" id="CAF3638478.1"/>
    </source>
</evidence>